<sequence>MASGGGAKDDGIEASSKVGGFVDVGITNDVNVGVGVSVSVCSLSSQHTPSSWKLQRIRKVRLLLHLFVEVGLIQIRDGSLTTSGGGAKDDGIEASSKVGGFVGIGVANDVDVGVGVSVSIYSLSSQHTPRWLGSRFRLWDQYGLPAPMHKIYQPNEWSKLGPPKVETKVAVVVAEAKEEEDLEKIAAKEEKAFRYEKLVAATHNFSPKQKLGEGGFGPVFKGRLEDGREVAVKQLGKGSRQGAREFQNEALLLSRVQHKNVVNLYGYCVHGDDMLLVYEYVPNESLDRLLFSRGQEEDQWRRKSTELDWNRRFQVMVGVARGILYLHDSAHISIIHRDIKASNILLDDGWTPKIADFGMARLFPEEETYVKTRVAGTNGYMAPEYVMRGQLSTKADVFSFGVLVLELISGRKSNSFIFPDPDAGSLLEWAWKLYNQGRSVELMDPVLKPTADEEQVALCVEVGLLCTQSDPKLRPDMKRVVIVLSKKRTALEEPMMPGVPGSLHARRYHVTPGGSRISAGKSSFVSASTCSTASSSTATSASASTTPSTSASTAPSTSTAASTSRTRHASQQEQRPLRRH</sequence>
<dbReference type="GO" id="GO:0005524">
    <property type="term" value="F:ATP binding"/>
    <property type="evidence" value="ECO:0007669"/>
    <property type="project" value="UniProtKB-KW"/>
</dbReference>
<dbReference type="InterPro" id="IPR001245">
    <property type="entry name" value="Ser-Thr/Tyr_kinase_cat_dom"/>
</dbReference>
<protein>
    <recommendedName>
        <fullName evidence="6">Protein kinase domain-containing protein</fullName>
    </recommendedName>
</protein>
<dbReference type="FunFam" id="3.30.200.20:FF:000327">
    <property type="entry name" value="Cysteine-rich receptor-like protein kinase 10"/>
    <property type="match status" value="1"/>
</dbReference>
<dbReference type="Gene3D" id="3.30.200.20">
    <property type="entry name" value="Phosphorylase Kinase, domain 1"/>
    <property type="match status" value="1"/>
</dbReference>
<dbReference type="InterPro" id="IPR000719">
    <property type="entry name" value="Prot_kinase_dom"/>
</dbReference>
<dbReference type="FunFam" id="1.10.510.10:FF:000336">
    <property type="entry name" value="Cysteine-rich receptor-like protein kinase 2"/>
    <property type="match status" value="1"/>
</dbReference>
<organism evidence="7 8">
    <name type="scientific">Zingiber officinale</name>
    <name type="common">Ginger</name>
    <name type="synonym">Amomum zingiber</name>
    <dbReference type="NCBI Taxonomy" id="94328"/>
    <lineage>
        <taxon>Eukaryota</taxon>
        <taxon>Viridiplantae</taxon>
        <taxon>Streptophyta</taxon>
        <taxon>Embryophyta</taxon>
        <taxon>Tracheophyta</taxon>
        <taxon>Spermatophyta</taxon>
        <taxon>Magnoliopsida</taxon>
        <taxon>Liliopsida</taxon>
        <taxon>Zingiberales</taxon>
        <taxon>Zingiberaceae</taxon>
        <taxon>Zingiber</taxon>
    </lineage>
</organism>
<feature type="domain" description="Protein kinase" evidence="6">
    <location>
        <begin position="205"/>
        <end position="496"/>
    </location>
</feature>
<dbReference type="Proteomes" id="UP000734854">
    <property type="component" value="Unassembled WGS sequence"/>
</dbReference>
<feature type="region of interest" description="Disordered" evidence="5">
    <location>
        <begin position="535"/>
        <end position="580"/>
    </location>
</feature>
<dbReference type="AlphaFoldDB" id="A0A8J5I2T3"/>
<dbReference type="SMART" id="SM00220">
    <property type="entry name" value="S_TKc"/>
    <property type="match status" value="1"/>
</dbReference>
<dbReference type="InterPro" id="IPR008271">
    <property type="entry name" value="Ser/Thr_kinase_AS"/>
</dbReference>
<dbReference type="InterPro" id="IPR052059">
    <property type="entry name" value="CR_Ser/Thr_kinase"/>
</dbReference>
<reference evidence="7 8" key="1">
    <citation type="submission" date="2020-08" db="EMBL/GenBank/DDBJ databases">
        <title>Plant Genome Project.</title>
        <authorList>
            <person name="Zhang R.-G."/>
        </authorList>
    </citation>
    <scope>NUCLEOTIDE SEQUENCE [LARGE SCALE GENOMIC DNA]</scope>
    <source>
        <tissue evidence="7">Rhizome</tissue>
    </source>
</reference>
<dbReference type="EMBL" id="JACMSC010000002">
    <property type="protein sequence ID" value="KAG6534065.1"/>
    <property type="molecule type" value="Genomic_DNA"/>
</dbReference>
<keyword evidence="4" id="KW-0067">ATP-binding</keyword>
<proteinExistence type="predicted"/>
<evidence type="ECO:0000256" key="1">
    <source>
        <dbReference type="ARBA" id="ARBA00022679"/>
    </source>
</evidence>
<evidence type="ECO:0000256" key="3">
    <source>
        <dbReference type="ARBA" id="ARBA00022777"/>
    </source>
</evidence>
<dbReference type="PROSITE" id="PS00108">
    <property type="entry name" value="PROTEIN_KINASE_ST"/>
    <property type="match status" value="1"/>
</dbReference>
<dbReference type="InterPro" id="IPR011009">
    <property type="entry name" value="Kinase-like_dom_sf"/>
</dbReference>
<keyword evidence="3" id="KW-0418">Kinase</keyword>
<evidence type="ECO:0000259" key="6">
    <source>
        <dbReference type="PROSITE" id="PS50011"/>
    </source>
</evidence>
<evidence type="ECO:0000313" key="7">
    <source>
        <dbReference type="EMBL" id="KAG6534065.1"/>
    </source>
</evidence>
<dbReference type="Pfam" id="PF07714">
    <property type="entry name" value="PK_Tyr_Ser-Thr"/>
    <property type="match status" value="1"/>
</dbReference>
<name>A0A8J5I2T3_ZINOF</name>
<dbReference type="Gene3D" id="1.10.510.10">
    <property type="entry name" value="Transferase(Phosphotransferase) domain 1"/>
    <property type="match status" value="1"/>
</dbReference>
<keyword evidence="8" id="KW-1185">Reference proteome</keyword>
<accession>A0A8J5I2T3</accession>
<gene>
    <name evidence="7" type="ORF">ZIOFF_007946</name>
</gene>
<keyword evidence="1" id="KW-0808">Transferase</keyword>
<evidence type="ECO:0000256" key="4">
    <source>
        <dbReference type="ARBA" id="ARBA00022840"/>
    </source>
</evidence>
<evidence type="ECO:0000256" key="5">
    <source>
        <dbReference type="SAM" id="MobiDB-lite"/>
    </source>
</evidence>
<comment type="caution">
    <text evidence="7">The sequence shown here is derived from an EMBL/GenBank/DDBJ whole genome shotgun (WGS) entry which is preliminary data.</text>
</comment>
<evidence type="ECO:0000256" key="2">
    <source>
        <dbReference type="ARBA" id="ARBA00022741"/>
    </source>
</evidence>
<evidence type="ECO:0000313" key="8">
    <source>
        <dbReference type="Proteomes" id="UP000734854"/>
    </source>
</evidence>
<dbReference type="SUPFAM" id="SSF56112">
    <property type="entry name" value="Protein kinase-like (PK-like)"/>
    <property type="match status" value="1"/>
</dbReference>
<dbReference type="GO" id="GO:0004672">
    <property type="term" value="F:protein kinase activity"/>
    <property type="evidence" value="ECO:0007669"/>
    <property type="project" value="InterPro"/>
</dbReference>
<dbReference type="CDD" id="cd14066">
    <property type="entry name" value="STKc_IRAK"/>
    <property type="match status" value="1"/>
</dbReference>
<dbReference type="PROSITE" id="PS50011">
    <property type="entry name" value="PROTEIN_KINASE_DOM"/>
    <property type="match status" value="1"/>
</dbReference>
<feature type="compositionally biased region" description="Low complexity" evidence="5">
    <location>
        <begin position="535"/>
        <end position="564"/>
    </location>
</feature>
<dbReference type="PANTHER" id="PTHR47973">
    <property type="entry name" value="CYSTEINE-RICH RECEPTOR-LIKE PROTEIN KINASE 3"/>
    <property type="match status" value="1"/>
</dbReference>
<keyword evidence="2" id="KW-0547">Nucleotide-binding</keyword>